<dbReference type="PANTHER" id="PTHR43708">
    <property type="entry name" value="CONSERVED EXPRESSED OXIDOREDUCTASE (EUROFUNG)"/>
    <property type="match status" value="1"/>
</dbReference>
<proteinExistence type="predicted"/>
<dbReference type="OrthoDB" id="25239at2157"/>
<dbReference type="SUPFAM" id="SSF55347">
    <property type="entry name" value="Glyceraldehyde-3-phosphate dehydrogenase-like, C-terminal domain"/>
    <property type="match status" value="1"/>
</dbReference>
<evidence type="ECO:0000313" key="4">
    <source>
        <dbReference type="Proteomes" id="UP000001137"/>
    </source>
</evidence>
<dbReference type="InterPro" id="IPR000683">
    <property type="entry name" value="Gfo/Idh/MocA-like_OxRdtase_N"/>
</dbReference>
<gene>
    <name evidence="3" type="ordered locus">Cmaq_0356</name>
</gene>
<evidence type="ECO:0000259" key="1">
    <source>
        <dbReference type="Pfam" id="PF01408"/>
    </source>
</evidence>
<evidence type="ECO:0000259" key="2">
    <source>
        <dbReference type="Pfam" id="PF22725"/>
    </source>
</evidence>
<dbReference type="PANTHER" id="PTHR43708:SF8">
    <property type="entry name" value="OXIDOREDUCTASE"/>
    <property type="match status" value="1"/>
</dbReference>
<dbReference type="Gene3D" id="3.40.50.720">
    <property type="entry name" value="NAD(P)-binding Rossmann-like Domain"/>
    <property type="match status" value="1"/>
</dbReference>
<dbReference type="InterPro" id="IPR036291">
    <property type="entry name" value="NAD(P)-bd_dom_sf"/>
</dbReference>
<dbReference type="EMBL" id="CP000852">
    <property type="protein sequence ID" value="ABW01202.1"/>
    <property type="molecule type" value="Genomic_DNA"/>
</dbReference>
<dbReference type="Pfam" id="PF01408">
    <property type="entry name" value="GFO_IDH_MocA"/>
    <property type="match status" value="1"/>
</dbReference>
<dbReference type="Pfam" id="PF22725">
    <property type="entry name" value="GFO_IDH_MocA_C3"/>
    <property type="match status" value="1"/>
</dbReference>
<dbReference type="Gene3D" id="3.30.360.10">
    <property type="entry name" value="Dihydrodipicolinate Reductase, domain 2"/>
    <property type="match status" value="1"/>
</dbReference>
<dbReference type="SUPFAM" id="SSF51735">
    <property type="entry name" value="NAD(P)-binding Rossmann-fold domains"/>
    <property type="match status" value="1"/>
</dbReference>
<sequence>MCSSVRRIRVAIVGLGEVSLNHYNALRSTRYGELAGVFSHSRNRVEEVAKAWGTRPYYSFKELINDPGIDALIICSADEHHHDQAVEAMRAGKHVLVEKPLALSAREVADMAKVSLETNKVLMPVHNYVFRPKVRRAKELIESGAIGEPTYALFIVTQRLSEEVARRHHGALFTQSYHSIYTSNYLLGPPIEFQAMWGTLTYREVKSDEVFVATFRYRNGALGNIVANWAADDLSSYPFMWLDKVIGTKGTVTINSFDDVVASLQAGSFMMGKTVDYVESFKGIVRHFIDDVLAEGRKPEQSIYDALLVHDIIEGLRESAGSGRRIRYEVLSLEQLIEKYS</sequence>
<dbReference type="InterPro" id="IPR055170">
    <property type="entry name" value="GFO_IDH_MocA-like_dom"/>
</dbReference>
<keyword evidence="4" id="KW-1185">Reference proteome</keyword>
<dbReference type="RefSeq" id="WP_012185422.1">
    <property type="nucleotide sequence ID" value="NC_009954.1"/>
</dbReference>
<evidence type="ECO:0000313" key="3">
    <source>
        <dbReference type="EMBL" id="ABW01202.1"/>
    </source>
</evidence>
<dbReference type="Proteomes" id="UP000001137">
    <property type="component" value="Chromosome"/>
</dbReference>
<organism evidence="3 4">
    <name type="scientific">Caldivirga maquilingensis (strain ATCC 700844 / DSM 13496 / JCM 10307 / IC-167)</name>
    <dbReference type="NCBI Taxonomy" id="397948"/>
    <lineage>
        <taxon>Archaea</taxon>
        <taxon>Thermoproteota</taxon>
        <taxon>Thermoprotei</taxon>
        <taxon>Thermoproteales</taxon>
        <taxon>Thermoproteaceae</taxon>
        <taxon>Caldivirga</taxon>
    </lineage>
</organism>
<dbReference type="GeneID" id="5708648"/>
<name>A8MBB2_CALMQ</name>
<dbReference type="GO" id="GO:0000166">
    <property type="term" value="F:nucleotide binding"/>
    <property type="evidence" value="ECO:0007669"/>
    <property type="project" value="InterPro"/>
</dbReference>
<accession>A8MBB2</accession>
<dbReference type="eggNOG" id="arCOG01622">
    <property type="taxonomic scope" value="Archaea"/>
</dbReference>
<dbReference type="KEGG" id="cma:Cmaq_0356"/>
<reference evidence="3 4" key="1">
    <citation type="submission" date="2007-10" db="EMBL/GenBank/DDBJ databases">
        <title>Complete sequence of Caldivirga maquilingensis IC-167.</title>
        <authorList>
            <consortium name="US DOE Joint Genome Institute"/>
            <person name="Copeland A."/>
            <person name="Lucas S."/>
            <person name="Lapidus A."/>
            <person name="Barry K."/>
            <person name="Glavina del Rio T."/>
            <person name="Dalin E."/>
            <person name="Tice H."/>
            <person name="Pitluck S."/>
            <person name="Saunders E."/>
            <person name="Brettin T."/>
            <person name="Bruce D."/>
            <person name="Detter J.C."/>
            <person name="Han C."/>
            <person name="Schmutz J."/>
            <person name="Larimer F."/>
            <person name="Land M."/>
            <person name="Hauser L."/>
            <person name="Kyrpides N."/>
            <person name="Ivanova N."/>
            <person name="Biddle J.F."/>
            <person name="Zhang Z."/>
            <person name="Fitz-Gibbon S.T."/>
            <person name="Lowe T.M."/>
            <person name="Saltikov C."/>
            <person name="House C.H."/>
            <person name="Richardson P."/>
        </authorList>
    </citation>
    <scope>NUCLEOTIDE SEQUENCE [LARGE SCALE GENOMIC DNA]</scope>
    <source>
        <strain evidence="4">ATCC 700844 / DSM 13496 / JCM 10307 / IC-167</strain>
    </source>
</reference>
<dbReference type="AlphaFoldDB" id="A8MBB2"/>
<feature type="domain" description="Gfo/Idh/MocA-like oxidoreductase N-terminal" evidence="1">
    <location>
        <begin position="8"/>
        <end position="124"/>
    </location>
</feature>
<feature type="domain" description="GFO/IDH/MocA-like oxidoreductase" evidence="2">
    <location>
        <begin position="134"/>
        <end position="252"/>
    </location>
</feature>
<dbReference type="HOGENOM" id="CLU_023194_1_3_2"/>
<dbReference type="InterPro" id="IPR051317">
    <property type="entry name" value="Gfo/Idh/MocA_oxidoreduct"/>
</dbReference>
<protein>
    <submittedName>
        <fullName evidence="3">Oxidoreductase domain protein</fullName>
    </submittedName>
</protein>
<dbReference type="STRING" id="397948.Cmaq_0356"/>